<sequence>MAPIASSGMGFWGNVTSTIDWCEKNYDTTYYIAEFWNTISNIFLIIPPVFSIIRSMTKSTDIVLLICCAQLIAVGIGSWLFHMTLKYHMQLLDELPMLYASSFSTYVLTKIAFPPFKKSFALKIGLTFYALLVTILYLTIKHPLLFQLSYLVLIFVIVALDIYISKHKRCNPKLFYCSAFLYCTGAVTWTIDNLFCENLHQFRQVMPQFLIPLTQTHAIWHCLAAYGAYCHAYFCTQSKALEERKNVRLSWDWIGLKLLYDESKLK</sequence>
<feature type="transmembrane region" description="Helical" evidence="9">
    <location>
        <begin position="62"/>
        <end position="83"/>
    </location>
</feature>
<comment type="cofactor">
    <cofactor evidence="8">
        <name>Zn(2+)</name>
        <dbReference type="ChEBI" id="CHEBI:29105"/>
    </cofactor>
</comment>
<feature type="binding site" evidence="8">
    <location>
        <position position="217"/>
    </location>
    <ligand>
        <name>Zn(2+)</name>
        <dbReference type="ChEBI" id="CHEBI:29105"/>
        <note>catalytic</note>
    </ligand>
</feature>
<dbReference type="GO" id="GO:0046513">
    <property type="term" value="P:ceramide biosynthetic process"/>
    <property type="evidence" value="ECO:0007669"/>
    <property type="project" value="TreeGrafter"/>
</dbReference>
<feature type="transmembrane region" description="Helical" evidence="9">
    <location>
        <begin position="95"/>
        <end position="113"/>
    </location>
</feature>
<keyword evidence="11" id="KW-1185">Reference proteome</keyword>
<evidence type="ECO:0000256" key="1">
    <source>
        <dbReference type="ARBA" id="ARBA00004141"/>
    </source>
</evidence>
<comment type="caution">
    <text evidence="10">The sequence shown here is derived from an EMBL/GenBank/DDBJ whole genome shotgun (WGS) entry which is preliminary data.</text>
</comment>
<evidence type="ECO:0000256" key="7">
    <source>
        <dbReference type="PIRSR" id="PIRSR608901-1"/>
    </source>
</evidence>
<dbReference type="Pfam" id="PF05875">
    <property type="entry name" value="Ceramidase"/>
    <property type="match status" value="1"/>
</dbReference>
<feature type="binding site" evidence="7">
    <location>
        <position position="23"/>
    </location>
    <ligand>
        <name>Ca(2+)</name>
        <dbReference type="ChEBI" id="CHEBI:29108"/>
    </ligand>
</feature>
<evidence type="ECO:0000256" key="2">
    <source>
        <dbReference type="ARBA" id="ARBA00009780"/>
    </source>
</evidence>
<keyword evidence="7" id="KW-0106">Calcium</keyword>
<dbReference type="InterPro" id="IPR008901">
    <property type="entry name" value="ACER"/>
</dbReference>
<dbReference type="EC" id="3.5.1.-" evidence="9"/>
<keyword evidence="9" id="KW-0443">Lipid metabolism</keyword>
<dbReference type="Proteomes" id="UP000285301">
    <property type="component" value="Unassembled WGS sequence"/>
</dbReference>
<evidence type="ECO:0000256" key="4">
    <source>
        <dbReference type="ARBA" id="ARBA00022801"/>
    </source>
</evidence>
<keyword evidence="8" id="KW-0862">Zinc</keyword>
<feature type="transmembrane region" description="Helical" evidence="9">
    <location>
        <begin position="144"/>
        <end position="164"/>
    </location>
</feature>
<evidence type="ECO:0000256" key="6">
    <source>
        <dbReference type="ARBA" id="ARBA00023136"/>
    </source>
</evidence>
<proteinExistence type="inferred from homology"/>
<keyword evidence="7" id="KW-0479">Metal-binding</keyword>
<feature type="binding site" evidence="8">
    <location>
        <position position="221"/>
    </location>
    <ligand>
        <name>Zn(2+)</name>
        <dbReference type="ChEBI" id="CHEBI:29105"/>
        <note>catalytic</note>
    </ligand>
</feature>
<dbReference type="PANTHER" id="PTHR46187">
    <property type="entry name" value="ALKALINE CERAMIDASE 3"/>
    <property type="match status" value="1"/>
</dbReference>
<protein>
    <recommendedName>
        <fullName evidence="9">Alkaline ceramidase</fullName>
        <ecNumber evidence="9">3.5.1.-</ecNumber>
    </recommendedName>
</protein>
<feature type="binding site" evidence="7">
    <location>
        <position position="25"/>
    </location>
    <ligand>
        <name>Ca(2+)</name>
        <dbReference type="ChEBI" id="CHEBI:29108"/>
    </ligand>
</feature>
<dbReference type="AlphaFoldDB" id="A0A443RJH4"/>
<keyword evidence="3 9" id="KW-0812">Transmembrane</keyword>
<comment type="function">
    <text evidence="9">Hydrolyzes the sphingolipid ceramide into sphingosine and free fatty acid.</text>
</comment>
<evidence type="ECO:0000256" key="3">
    <source>
        <dbReference type="ARBA" id="ARBA00022692"/>
    </source>
</evidence>
<feature type="binding site" evidence="7">
    <location>
        <position position="21"/>
    </location>
    <ligand>
        <name>Ca(2+)</name>
        <dbReference type="ChEBI" id="CHEBI:29108"/>
    </ligand>
</feature>
<dbReference type="EMBL" id="NCKU01000461">
    <property type="protein sequence ID" value="RWS15424.1"/>
    <property type="molecule type" value="Genomic_DNA"/>
</dbReference>
<comment type="caution">
    <text evidence="9">Lacks conserved residue(s) required for the propagation of feature annotation.</text>
</comment>
<gene>
    <name evidence="10" type="ORF">B4U79_15184</name>
</gene>
<dbReference type="GO" id="GO:0005789">
    <property type="term" value="C:endoplasmic reticulum membrane"/>
    <property type="evidence" value="ECO:0007669"/>
    <property type="project" value="TreeGrafter"/>
</dbReference>
<dbReference type="OrthoDB" id="187171at2759"/>
<organism evidence="10 11">
    <name type="scientific">Dinothrombium tinctorium</name>
    <dbReference type="NCBI Taxonomy" id="1965070"/>
    <lineage>
        <taxon>Eukaryota</taxon>
        <taxon>Metazoa</taxon>
        <taxon>Ecdysozoa</taxon>
        <taxon>Arthropoda</taxon>
        <taxon>Chelicerata</taxon>
        <taxon>Arachnida</taxon>
        <taxon>Acari</taxon>
        <taxon>Acariformes</taxon>
        <taxon>Trombidiformes</taxon>
        <taxon>Prostigmata</taxon>
        <taxon>Anystina</taxon>
        <taxon>Parasitengona</taxon>
        <taxon>Trombidioidea</taxon>
        <taxon>Trombidiidae</taxon>
        <taxon>Dinothrombium</taxon>
    </lineage>
</organism>
<comment type="subcellular location">
    <subcellularLocation>
        <location evidence="1">Membrane</location>
        <topology evidence="1">Multi-pass membrane protein</topology>
    </subcellularLocation>
</comment>
<feature type="transmembrane region" description="Helical" evidence="9">
    <location>
        <begin position="30"/>
        <end position="50"/>
    </location>
</feature>
<dbReference type="GO" id="GO:0046872">
    <property type="term" value="F:metal ion binding"/>
    <property type="evidence" value="ECO:0007669"/>
    <property type="project" value="UniProtKB-KW"/>
</dbReference>
<dbReference type="GO" id="GO:0046514">
    <property type="term" value="P:ceramide catabolic process"/>
    <property type="evidence" value="ECO:0007669"/>
    <property type="project" value="TreeGrafter"/>
</dbReference>
<evidence type="ECO:0000256" key="5">
    <source>
        <dbReference type="ARBA" id="ARBA00022989"/>
    </source>
</evidence>
<feature type="binding site" evidence="8">
    <location>
        <position position="82"/>
    </location>
    <ligand>
        <name>Zn(2+)</name>
        <dbReference type="ChEBI" id="CHEBI:29105"/>
        <note>catalytic</note>
    </ligand>
</feature>
<feature type="transmembrane region" description="Helical" evidence="9">
    <location>
        <begin position="120"/>
        <end position="138"/>
    </location>
</feature>
<evidence type="ECO:0000313" key="10">
    <source>
        <dbReference type="EMBL" id="RWS15424.1"/>
    </source>
</evidence>
<feature type="binding site" evidence="7">
    <location>
        <position position="34"/>
    </location>
    <ligand>
        <name>Ca(2+)</name>
        <dbReference type="ChEBI" id="CHEBI:29108"/>
    </ligand>
</feature>
<accession>A0A443RJH4</accession>
<evidence type="ECO:0000256" key="9">
    <source>
        <dbReference type="RuleBase" id="RU364079"/>
    </source>
</evidence>
<reference evidence="10 11" key="1">
    <citation type="journal article" date="2018" name="Gigascience">
        <title>Genomes of trombidid mites reveal novel predicted allergens and laterally-transferred genes associated with secondary metabolism.</title>
        <authorList>
            <person name="Dong X."/>
            <person name="Chaisiri K."/>
            <person name="Xia D."/>
            <person name="Armstrong S.D."/>
            <person name="Fang Y."/>
            <person name="Donnelly M.J."/>
            <person name="Kadowaki T."/>
            <person name="McGarry J.W."/>
            <person name="Darby A.C."/>
            <person name="Makepeace B.L."/>
        </authorList>
    </citation>
    <scope>NUCLEOTIDE SEQUENCE [LARGE SCALE GENOMIC DNA]</scope>
    <source>
        <strain evidence="10">UoL-WK</strain>
    </source>
</reference>
<comment type="similarity">
    <text evidence="2 9">Belongs to the alkaline ceramidase family.</text>
</comment>
<keyword evidence="5 9" id="KW-1133">Transmembrane helix</keyword>
<evidence type="ECO:0000313" key="11">
    <source>
        <dbReference type="Proteomes" id="UP000285301"/>
    </source>
</evidence>
<dbReference type="STRING" id="1965070.A0A443RJH4"/>
<dbReference type="PANTHER" id="PTHR46187:SF3">
    <property type="entry name" value="ALKALINE CERAMIDASE 3"/>
    <property type="match status" value="1"/>
</dbReference>
<name>A0A443RJH4_9ACAR</name>
<dbReference type="GO" id="GO:0016811">
    <property type="term" value="F:hydrolase activity, acting on carbon-nitrogen (but not peptide) bonds, in linear amides"/>
    <property type="evidence" value="ECO:0007669"/>
    <property type="project" value="InterPro"/>
</dbReference>
<feature type="binding site" evidence="7">
    <location>
        <position position="20"/>
    </location>
    <ligand>
        <name>Ca(2+)</name>
        <dbReference type="ChEBI" id="CHEBI:29108"/>
    </ligand>
</feature>
<keyword evidence="4 9" id="KW-0378">Hydrolase</keyword>
<keyword evidence="6 9" id="KW-0472">Membrane</keyword>
<evidence type="ECO:0000256" key="8">
    <source>
        <dbReference type="PIRSR" id="PIRSR608901-2"/>
    </source>
</evidence>